<dbReference type="SUPFAM" id="SSF48008">
    <property type="entry name" value="GntR ligand-binding domain-like"/>
    <property type="match status" value="1"/>
</dbReference>
<dbReference type="Pfam" id="PF00392">
    <property type="entry name" value="GntR"/>
    <property type="match status" value="1"/>
</dbReference>
<evidence type="ECO:0000256" key="1">
    <source>
        <dbReference type="ARBA" id="ARBA00023015"/>
    </source>
</evidence>
<feature type="region of interest" description="Disordered" evidence="4">
    <location>
        <begin position="230"/>
        <end position="258"/>
    </location>
</feature>
<evidence type="ECO:0000259" key="5">
    <source>
        <dbReference type="PROSITE" id="PS50949"/>
    </source>
</evidence>
<evidence type="ECO:0000313" key="7">
    <source>
        <dbReference type="Proteomes" id="UP000589036"/>
    </source>
</evidence>
<evidence type="ECO:0000256" key="3">
    <source>
        <dbReference type="ARBA" id="ARBA00023163"/>
    </source>
</evidence>
<dbReference type="PANTHER" id="PTHR43537:SF44">
    <property type="entry name" value="GNTR FAMILY REGULATORY PROTEIN"/>
    <property type="match status" value="1"/>
</dbReference>
<dbReference type="InterPro" id="IPR000524">
    <property type="entry name" value="Tscrpt_reg_HTH_GntR"/>
</dbReference>
<dbReference type="SMART" id="SM00345">
    <property type="entry name" value="HTH_GNTR"/>
    <property type="match status" value="1"/>
</dbReference>
<evidence type="ECO:0000256" key="4">
    <source>
        <dbReference type="SAM" id="MobiDB-lite"/>
    </source>
</evidence>
<keyword evidence="2 6" id="KW-0238">DNA-binding</keyword>
<dbReference type="Gene3D" id="1.20.120.530">
    <property type="entry name" value="GntR ligand-binding domain-like"/>
    <property type="match status" value="1"/>
</dbReference>
<dbReference type="SUPFAM" id="SSF46785">
    <property type="entry name" value="Winged helix' DNA-binding domain"/>
    <property type="match status" value="1"/>
</dbReference>
<comment type="caution">
    <text evidence="6">The sequence shown here is derived from an EMBL/GenBank/DDBJ whole genome shotgun (WGS) entry which is preliminary data.</text>
</comment>
<keyword evidence="3" id="KW-0804">Transcription</keyword>
<dbReference type="PANTHER" id="PTHR43537">
    <property type="entry name" value="TRANSCRIPTIONAL REGULATOR, GNTR FAMILY"/>
    <property type="match status" value="1"/>
</dbReference>
<dbReference type="Gene3D" id="1.10.10.10">
    <property type="entry name" value="Winged helix-like DNA-binding domain superfamily/Winged helix DNA-binding domain"/>
    <property type="match status" value="1"/>
</dbReference>
<feature type="domain" description="HTH gntR-type" evidence="5">
    <location>
        <begin position="7"/>
        <end position="74"/>
    </location>
</feature>
<sequence>MASYKGRGTHGQIVELLGGRIVAGGLPEGGTLDLRALGEELDISLSVLRETIKVLTAKGLVDARQKRGTFVRPRSAWNLLDSDVMRWQSAAGDGSRLIRDLNEVRAAIEPAAVRYAALRRGEPDLDRLRRALERMGAADGDARAAAAADLEFHRALLAATGNEMFARMDVLLEPGLLERDLIVHSADHDDPVPSHRAVLDAVAAKDPAAAERAMLALLAKSFADQTRVSADYEDHAGAPAPHAASPPSPGAGGEEPAR</sequence>
<dbReference type="PROSITE" id="PS50949">
    <property type="entry name" value="HTH_GNTR"/>
    <property type="match status" value="1"/>
</dbReference>
<dbReference type="GO" id="GO:0003677">
    <property type="term" value="F:DNA binding"/>
    <property type="evidence" value="ECO:0007669"/>
    <property type="project" value="UniProtKB-KW"/>
</dbReference>
<proteinExistence type="predicted"/>
<dbReference type="AlphaFoldDB" id="A0A852TVY8"/>
<keyword evidence="1" id="KW-0805">Transcription regulation</keyword>
<dbReference type="GO" id="GO:0003700">
    <property type="term" value="F:DNA-binding transcription factor activity"/>
    <property type="evidence" value="ECO:0007669"/>
    <property type="project" value="InterPro"/>
</dbReference>
<dbReference type="Proteomes" id="UP000589036">
    <property type="component" value="Unassembled WGS sequence"/>
</dbReference>
<dbReference type="Pfam" id="PF07729">
    <property type="entry name" value="FCD"/>
    <property type="match status" value="1"/>
</dbReference>
<dbReference type="InterPro" id="IPR036388">
    <property type="entry name" value="WH-like_DNA-bd_sf"/>
</dbReference>
<dbReference type="EMBL" id="JACCCC010000001">
    <property type="protein sequence ID" value="NYE48169.1"/>
    <property type="molecule type" value="Genomic_DNA"/>
</dbReference>
<dbReference type="RefSeq" id="WP_179644002.1">
    <property type="nucleotide sequence ID" value="NZ_BAAAYY010000016.1"/>
</dbReference>
<gene>
    <name evidence="6" type="ORF">HDA32_003289</name>
</gene>
<dbReference type="InterPro" id="IPR011711">
    <property type="entry name" value="GntR_C"/>
</dbReference>
<dbReference type="InterPro" id="IPR036390">
    <property type="entry name" value="WH_DNA-bd_sf"/>
</dbReference>
<organism evidence="6 7">
    <name type="scientific">Spinactinospora alkalitolerans</name>
    <dbReference type="NCBI Taxonomy" id="687207"/>
    <lineage>
        <taxon>Bacteria</taxon>
        <taxon>Bacillati</taxon>
        <taxon>Actinomycetota</taxon>
        <taxon>Actinomycetes</taxon>
        <taxon>Streptosporangiales</taxon>
        <taxon>Nocardiopsidaceae</taxon>
        <taxon>Spinactinospora</taxon>
    </lineage>
</organism>
<evidence type="ECO:0000313" key="6">
    <source>
        <dbReference type="EMBL" id="NYE48169.1"/>
    </source>
</evidence>
<evidence type="ECO:0000256" key="2">
    <source>
        <dbReference type="ARBA" id="ARBA00023125"/>
    </source>
</evidence>
<accession>A0A852TVY8</accession>
<dbReference type="InterPro" id="IPR008920">
    <property type="entry name" value="TF_FadR/GntR_C"/>
</dbReference>
<reference evidence="6 7" key="1">
    <citation type="submission" date="2020-07" db="EMBL/GenBank/DDBJ databases">
        <title>Sequencing the genomes of 1000 actinobacteria strains.</title>
        <authorList>
            <person name="Klenk H.-P."/>
        </authorList>
    </citation>
    <scope>NUCLEOTIDE SEQUENCE [LARGE SCALE GENOMIC DNA]</scope>
    <source>
        <strain evidence="6 7">CXB654</strain>
    </source>
</reference>
<keyword evidence="7" id="KW-1185">Reference proteome</keyword>
<dbReference type="SMART" id="SM00895">
    <property type="entry name" value="FCD"/>
    <property type="match status" value="1"/>
</dbReference>
<protein>
    <submittedName>
        <fullName evidence="6">DNA-binding FadR family transcriptional regulator</fullName>
    </submittedName>
</protein>
<name>A0A852TVY8_9ACTN</name>